<dbReference type="InterPro" id="IPR036388">
    <property type="entry name" value="WH-like_DNA-bd_sf"/>
</dbReference>
<dbReference type="STRING" id="1333998.M2A_3309"/>
<dbReference type="CDD" id="cd18873">
    <property type="entry name" value="NUDIX_NadM_like"/>
    <property type="match status" value="1"/>
</dbReference>
<dbReference type="Pfam" id="PF21906">
    <property type="entry name" value="WHD_NrtR"/>
    <property type="match status" value="1"/>
</dbReference>
<dbReference type="SUPFAM" id="SSF46785">
    <property type="entry name" value="Winged helix' DNA-binding domain"/>
    <property type="match status" value="1"/>
</dbReference>
<dbReference type="InterPro" id="IPR036390">
    <property type="entry name" value="WH_DNA-bd_sf"/>
</dbReference>
<dbReference type="InterPro" id="IPR011213">
    <property type="entry name" value="NMN_biosyn"/>
</dbReference>
<evidence type="ECO:0000259" key="1">
    <source>
        <dbReference type="Pfam" id="PF21906"/>
    </source>
</evidence>
<protein>
    <submittedName>
        <fullName evidence="2">Conserved protein</fullName>
    </submittedName>
</protein>
<reference evidence="2 3" key="1">
    <citation type="submission" date="2014-07" db="EMBL/GenBank/DDBJ databases">
        <title>Tepidicaulis marinum gen. nov., sp. nov., a novel marine bacterium denitrifying nitrate to nitrous oxide strictly under microaerobic conditions.</title>
        <authorList>
            <person name="Takeuchi M."/>
            <person name="Yamagishi T."/>
            <person name="Kamagata Y."/>
            <person name="Oshima K."/>
            <person name="Hattori M."/>
            <person name="Katayama T."/>
            <person name="Hanada S."/>
            <person name="Tamaki H."/>
            <person name="Marumo K."/>
            <person name="Maeda H."/>
            <person name="Nedachi M."/>
            <person name="Iwasaki W."/>
            <person name="Suwa Y."/>
            <person name="Sakata S."/>
        </authorList>
    </citation>
    <scope>NUCLEOTIDE SEQUENCE [LARGE SCALE GENOMIC DNA]</scope>
    <source>
        <strain evidence="2 3">MA2</strain>
    </source>
</reference>
<dbReference type="Proteomes" id="UP000028702">
    <property type="component" value="Unassembled WGS sequence"/>
</dbReference>
<dbReference type="SUPFAM" id="SSF55811">
    <property type="entry name" value="Nudix"/>
    <property type="match status" value="1"/>
</dbReference>
<keyword evidence="3" id="KW-1185">Reference proteome</keyword>
<dbReference type="Gene3D" id="1.10.10.10">
    <property type="entry name" value="Winged helix-like DNA-binding domain superfamily/Winged helix DNA-binding domain"/>
    <property type="match status" value="1"/>
</dbReference>
<comment type="caution">
    <text evidence="2">The sequence shown here is derived from an EMBL/GenBank/DDBJ whole genome shotgun (WGS) entry which is preliminary data.</text>
</comment>
<dbReference type="InterPro" id="IPR015797">
    <property type="entry name" value="NUDIX_hydrolase-like_dom_sf"/>
</dbReference>
<evidence type="ECO:0000313" key="3">
    <source>
        <dbReference type="Proteomes" id="UP000028702"/>
    </source>
</evidence>
<gene>
    <name evidence="2" type="ORF">M2A_3309</name>
</gene>
<feature type="domain" description="NrtR DNA-binding winged helix" evidence="1">
    <location>
        <begin position="269"/>
        <end position="329"/>
    </location>
</feature>
<sequence>MTRKKAPQVPAMAESAGPLKRITIGLNAAIVSVVENAPQILTVPHDKETGEDGGEGAPGDTLPFGPFDPLSHRTLEQGLRAWVEEQTRLRLGYVEQLYTFGDRGRHAAEEDPSADHVVSVGYLALTRGQSAEMSGAKWSPWYQYFPWEDWREGKPAIIDKVLVPLLREWAAQTGGASAEEIERGRRLDRLRLCFGIDGVAWDEEKVLERYELLYSSGLVIEAYRDGRPQARKPDSLTPQLGRAMQFDHRRILATAMGRVRAKLKYRPVIFELMPETFTLFELQQMTEALLGLHVHKQNFRRLVEKAGLVERTGRITTRTGGRPAEQFRFRREILNERPAPGLKLAPSRSRVNNRV</sequence>
<proteinExistence type="predicted"/>
<accession>A0A081BFJ2</accession>
<dbReference type="AlphaFoldDB" id="A0A081BFJ2"/>
<name>A0A081BFJ2_9HYPH</name>
<organism evidence="2 3">
    <name type="scientific">Tepidicaulis marinus</name>
    <dbReference type="NCBI Taxonomy" id="1333998"/>
    <lineage>
        <taxon>Bacteria</taxon>
        <taxon>Pseudomonadati</taxon>
        <taxon>Pseudomonadota</taxon>
        <taxon>Alphaproteobacteria</taxon>
        <taxon>Hyphomicrobiales</taxon>
        <taxon>Parvibaculaceae</taxon>
        <taxon>Tepidicaulis</taxon>
    </lineage>
</organism>
<dbReference type="Gene3D" id="3.90.79.10">
    <property type="entry name" value="Nucleoside Triphosphate Pyrophosphohydrolase"/>
    <property type="match status" value="1"/>
</dbReference>
<dbReference type="InterPro" id="IPR054105">
    <property type="entry name" value="WHD_NrtR"/>
</dbReference>
<dbReference type="eggNOG" id="COG4111">
    <property type="taxonomic scope" value="Bacteria"/>
</dbReference>
<dbReference type="PIRSF" id="PIRSF019423">
    <property type="entry name" value="NMN_biosyn"/>
    <property type="match status" value="1"/>
</dbReference>
<dbReference type="EMBL" id="BBIO01000032">
    <property type="protein sequence ID" value="GAK46810.1"/>
    <property type="molecule type" value="Genomic_DNA"/>
</dbReference>
<evidence type="ECO:0000313" key="2">
    <source>
        <dbReference type="EMBL" id="GAK46810.1"/>
    </source>
</evidence>